<dbReference type="GO" id="GO:0006354">
    <property type="term" value="P:DNA-templated transcription elongation"/>
    <property type="evidence" value="ECO:0007669"/>
    <property type="project" value="TreeGrafter"/>
</dbReference>
<dbReference type="Pfam" id="PF03449">
    <property type="entry name" value="GreA_GreB_N"/>
    <property type="match status" value="1"/>
</dbReference>
<evidence type="ECO:0000256" key="6">
    <source>
        <dbReference type="ARBA" id="ARBA00030776"/>
    </source>
</evidence>
<evidence type="ECO:0000256" key="7">
    <source>
        <dbReference type="HAMAP-Rule" id="MF_00105"/>
    </source>
</evidence>
<evidence type="ECO:0000256" key="2">
    <source>
        <dbReference type="ARBA" id="ARBA00013729"/>
    </source>
</evidence>
<comment type="function">
    <text evidence="7">Necessary for efficient RNA polymerase transcription elongation past template-encoded arresting sites. The arresting sites in DNA have the property of trapping a certain fraction of elongating RNA polymerases that pass through, resulting in locked ternary complexes. Cleavage of the nascent transcript by cleavage factors such as GreA or GreB allows the resumption of elongation from the new 3'terminus. GreA releases sequences of 2 to 3 nucleotides.</text>
</comment>
<evidence type="ECO:0000259" key="9">
    <source>
        <dbReference type="Pfam" id="PF03449"/>
    </source>
</evidence>
<dbReference type="Gene3D" id="3.10.50.30">
    <property type="entry name" value="Transcription elongation factor, GreA/GreB, C-terminal domain"/>
    <property type="match status" value="1"/>
</dbReference>
<evidence type="ECO:0000313" key="11">
    <source>
        <dbReference type="Proteomes" id="UP000290172"/>
    </source>
</evidence>
<dbReference type="Pfam" id="PF01272">
    <property type="entry name" value="GreA_GreB"/>
    <property type="match status" value="1"/>
</dbReference>
<dbReference type="InterPro" id="IPR036805">
    <property type="entry name" value="Tscrpt_elong_fac_GreA/B_N_sf"/>
</dbReference>
<dbReference type="PIRSF" id="PIRSF006092">
    <property type="entry name" value="GreA_GreB"/>
    <property type="match status" value="1"/>
</dbReference>
<keyword evidence="4 7" id="KW-0238">DNA-binding</keyword>
<dbReference type="PANTHER" id="PTHR30437">
    <property type="entry name" value="TRANSCRIPTION ELONGATION FACTOR GREA"/>
    <property type="match status" value="1"/>
</dbReference>
<feature type="domain" description="Transcription elongation factor GreA/GreB C-terminal" evidence="8">
    <location>
        <begin position="82"/>
        <end position="156"/>
    </location>
</feature>
<proteinExistence type="inferred from homology"/>
<organism evidence="10 11">
    <name type="scientific">Halarcobacter ebronensis</name>
    <dbReference type="NCBI Taxonomy" id="1462615"/>
    <lineage>
        <taxon>Bacteria</taxon>
        <taxon>Pseudomonadati</taxon>
        <taxon>Campylobacterota</taxon>
        <taxon>Epsilonproteobacteria</taxon>
        <taxon>Campylobacterales</taxon>
        <taxon>Arcobacteraceae</taxon>
        <taxon>Halarcobacter</taxon>
    </lineage>
</organism>
<keyword evidence="10" id="KW-0648">Protein biosynthesis</keyword>
<dbReference type="FunFam" id="1.10.287.180:FF:000001">
    <property type="entry name" value="Transcription elongation factor GreA"/>
    <property type="match status" value="1"/>
</dbReference>
<dbReference type="SUPFAM" id="SSF54534">
    <property type="entry name" value="FKBP-like"/>
    <property type="match status" value="1"/>
</dbReference>
<dbReference type="InterPro" id="IPR023459">
    <property type="entry name" value="Tscrpt_elong_fac_GreA/B_fam"/>
</dbReference>
<name>A0A4Q0YHX3_9BACT</name>
<keyword evidence="5 7" id="KW-0804">Transcription</keyword>
<evidence type="ECO:0000313" key="10">
    <source>
        <dbReference type="EMBL" id="RXJ69364.1"/>
    </source>
</evidence>
<dbReference type="InterPro" id="IPR036953">
    <property type="entry name" value="GreA/GreB_C_sf"/>
</dbReference>
<dbReference type="GO" id="GO:0003746">
    <property type="term" value="F:translation elongation factor activity"/>
    <property type="evidence" value="ECO:0007669"/>
    <property type="project" value="UniProtKB-KW"/>
</dbReference>
<dbReference type="InterPro" id="IPR022691">
    <property type="entry name" value="Tscrpt_elong_fac_GreA/B_N"/>
</dbReference>
<evidence type="ECO:0000256" key="3">
    <source>
        <dbReference type="ARBA" id="ARBA00023015"/>
    </source>
</evidence>
<evidence type="ECO:0000256" key="1">
    <source>
        <dbReference type="ARBA" id="ARBA00008213"/>
    </source>
</evidence>
<dbReference type="GO" id="GO:0070063">
    <property type="term" value="F:RNA polymerase binding"/>
    <property type="evidence" value="ECO:0007669"/>
    <property type="project" value="InterPro"/>
</dbReference>
<protein>
    <recommendedName>
        <fullName evidence="2 7">Transcription elongation factor GreA</fullName>
    </recommendedName>
    <alternativeName>
        <fullName evidence="6 7">Transcript cleavage factor GreA</fullName>
    </alternativeName>
</protein>
<dbReference type="Gene3D" id="1.10.287.180">
    <property type="entry name" value="Transcription elongation factor, GreA/GreB, N-terminal domain"/>
    <property type="match status" value="1"/>
</dbReference>
<dbReference type="EMBL" id="PDKJ01000003">
    <property type="protein sequence ID" value="RXJ69364.1"/>
    <property type="molecule type" value="Genomic_DNA"/>
</dbReference>
<dbReference type="InterPro" id="IPR001437">
    <property type="entry name" value="Tscrpt_elong_fac_GreA/B_C"/>
</dbReference>
<sequence>MHMQKELITEFGYQKIVKEFNKLLKEKPYWVKEKELAAQLGDRSENAEYISAKEMIRNIDKRLRFLDKIINSSTVVDTTKIPHTKVNFGSQVTLLDLDSNEQKEYVIVGTYETNPNENKISNKSPFGITLLGKELNEEFEFEINDQHYEYEIVKIKMYEF</sequence>
<dbReference type="GO" id="GO:0032784">
    <property type="term" value="P:regulation of DNA-templated transcription elongation"/>
    <property type="evidence" value="ECO:0007669"/>
    <property type="project" value="UniProtKB-UniRule"/>
</dbReference>
<dbReference type="SUPFAM" id="SSF46557">
    <property type="entry name" value="GreA transcript cleavage protein, N-terminal domain"/>
    <property type="match status" value="1"/>
</dbReference>
<dbReference type="InterPro" id="IPR028624">
    <property type="entry name" value="Tscrpt_elong_fac_GreA/B"/>
</dbReference>
<accession>A0A4Q0YHX3</accession>
<reference evidence="10 11" key="1">
    <citation type="submission" date="2017-10" db="EMBL/GenBank/DDBJ databases">
        <title>Genomics of the genus Arcobacter.</title>
        <authorList>
            <person name="Perez-Cataluna A."/>
            <person name="Figueras M.J."/>
        </authorList>
    </citation>
    <scope>NUCLEOTIDE SEQUENCE [LARGE SCALE GENOMIC DNA]</scope>
    <source>
        <strain evidence="10 11">CECT 8993</strain>
    </source>
</reference>
<feature type="domain" description="Transcription elongation factor GreA/GreB N-terminal" evidence="9">
    <location>
        <begin position="7"/>
        <end position="75"/>
    </location>
</feature>
<dbReference type="PANTHER" id="PTHR30437:SF6">
    <property type="entry name" value="TRANSCRIPTION ELONGATION FACTOR GREB"/>
    <property type="match status" value="1"/>
</dbReference>
<keyword evidence="3 7" id="KW-0805">Transcription regulation</keyword>
<evidence type="ECO:0000256" key="5">
    <source>
        <dbReference type="ARBA" id="ARBA00023163"/>
    </source>
</evidence>
<gene>
    <name evidence="7" type="primary">greA</name>
    <name evidence="10" type="ORF">CRV08_05005</name>
</gene>
<dbReference type="Proteomes" id="UP000290172">
    <property type="component" value="Unassembled WGS sequence"/>
</dbReference>
<evidence type="ECO:0000259" key="8">
    <source>
        <dbReference type="Pfam" id="PF01272"/>
    </source>
</evidence>
<comment type="caution">
    <text evidence="10">The sequence shown here is derived from an EMBL/GenBank/DDBJ whole genome shotgun (WGS) entry which is preliminary data.</text>
</comment>
<keyword evidence="10" id="KW-0251">Elongation factor</keyword>
<dbReference type="HAMAP" id="MF_00105">
    <property type="entry name" value="GreA_GreB"/>
    <property type="match status" value="1"/>
</dbReference>
<dbReference type="AlphaFoldDB" id="A0A4Q0YHX3"/>
<dbReference type="GO" id="GO:0003677">
    <property type="term" value="F:DNA binding"/>
    <property type="evidence" value="ECO:0007669"/>
    <property type="project" value="UniProtKB-UniRule"/>
</dbReference>
<comment type="similarity">
    <text evidence="1 7">Belongs to the GreA/GreB family.</text>
</comment>
<evidence type="ECO:0000256" key="4">
    <source>
        <dbReference type="ARBA" id="ARBA00023125"/>
    </source>
</evidence>